<evidence type="ECO:0000313" key="2">
    <source>
        <dbReference type="EMBL" id="VYS62011.1"/>
    </source>
</evidence>
<protein>
    <submittedName>
        <fullName evidence="2">Uncharacterized protein</fullName>
    </submittedName>
</protein>
<keyword evidence="1" id="KW-0732">Signal</keyword>
<evidence type="ECO:0000313" key="3">
    <source>
        <dbReference type="Proteomes" id="UP000426265"/>
    </source>
</evidence>
<gene>
    <name evidence="2" type="ORF">AN1_LOCUS17440</name>
</gene>
<feature type="signal peptide" evidence="1">
    <location>
        <begin position="1"/>
        <end position="19"/>
    </location>
</feature>
<proteinExistence type="predicted"/>
<feature type="chain" id="PRO_5024911552" evidence="1">
    <location>
        <begin position="20"/>
        <end position="86"/>
    </location>
</feature>
<accession>A0A654FMD0</accession>
<sequence>MNTIVLFLTLLILVSSCTSIVMKSSNSKERTYPVTPALSPLTGRHSLRQRQLSFCDECANACFRKKKPLRSCQRFICRCAIRDVGY</sequence>
<name>A0A654FMD0_ARATH</name>
<dbReference type="EMBL" id="CACRSJ010000109">
    <property type="protein sequence ID" value="VYS62011.1"/>
    <property type="molecule type" value="Genomic_DNA"/>
</dbReference>
<reference evidence="2 3" key="1">
    <citation type="submission" date="2019-11" db="EMBL/GenBank/DDBJ databases">
        <authorList>
            <person name="Jiao W.-B."/>
            <person name="Schneeberger K."/>
        </authorList>
    </citation>
    <scope>NUCLEOTIDE SEQUENCE [LARGE SCALE GENOMIC DNA]</scope>
    <source>
        <strain evidence="3">cv. An-1</strain>
    </source>
</reference>
<dbReference type="Proteomes" id="UP000426265">
    <property type="component" value="Unassembled WGS sequence"/>
</dbReference>
<dbReference type="AlphaFoldDB" id="A0A654FMD0"/>
<organism evidence="2 3">
    <name type="scientific">Arabidopsis thaliana</name>
    <name type="common">Mouse-ear cress</name>
    <dbReference type="NCBI Taxonomy" id="3702"/>
    <lineage>
        <taxon>Eukaryota</taxon>
        <taxon>Viridiplantae</taxon>
        <taxon>Streptophyta</taxon>
        <taxon>Embryophyta</taxon>
        <taxon>Tracheophyta</taxon>
        <taxon>Spermatophyta</taxon>
        <taxon>Magnoliopsida</taxon>
        <taxon>eudicotyledons</taxon>
        <taxon>Gunneridae</taxon>
        <taxon>Pentapetalae</taxon>
        <taxon>rosids</taxon>
        <taxon>malvids</taxon>
        <taxon>Brassicales</taxon>
        <taxon>Brassicaceae</taxon>
        <taxon>Camelineae</taxon>
        <taxon>Arabidopsis</taxon>
    </lineage>
</organism>
<evidence type="ECO:0000256" key="1">
    <source>
        <dbReference type="SAM" id="SignalP"/>
    </source>
</evidence>